<evidence type="ECO:0000313" key="4">
    <source>
        <dbReference type="Proteomes" id="UP000001640"/>
    </source>
</evidence>
<protein>
    <submittedName>
        <fullName evidence="3">Uncharacterized protein</fullName>
    </submittedName>
</protein>
<name>G0VG12_NAUCA</name>
<dbReference type="Proteomes" id="UP000001640">
    <property type="component" value="Chromosome 5"/>
</dbReference>
<feature type="compositionally biased region" description="Low complexity" evidence="1">
    <location>
        <begin position="178"/>
        <end position="195"/>
    </location>
</feature>
<organism evidence="3 4">
    <name type="scientific">Naumovozyma castellii</name>
    <name type="common">Yeast</name>
    <name type="synonym">Saccharomyces castellii</name>
    <dbReference type="NCBI Taxonomy" id="27288"/>
    <lineage>
        <taxon>Eukaryota</taxon>
        <taxon>Fungi</taxon>
        <taxon>Dikarya</taxon>
        <taxon>Ascomycota</taxon>
        <taxon>Saccharomycotina</taxon>
        <taxon>Saccharomycetes</taxon>
        <taxon>Saccharomycetales</taxon>
        <taxon>Saccharomycetaceae</taxon>
        <taxon>Naumovozyma</taxon>
    </lineage>
</organism>
<accession>G0VG12</accession>
<feature type="transmembrane region" description="Helical" evidence="2">
    <location>
        <begin position="21"/>
        <end position="41"/>
    </location>
</feature>
<keyword evidence="2" id="KW-0472">Membrane</keyword>
<evidence type="ECO:0000256" key="1">
    <source>
        <dbReference type="SAM" id="MobiDB-lite"/>
    </source>
</evidence>
<evidence type="ECO:0000313" key="3">
    <source>
        <dbReference type="EMBL" id="CCC70431.1"/>
    </source>
</evidence>
<reference key="2">
    <citation type="submission" date="2011-08" db="EMBL/GenBank/DDBJ databases">
        <title>Genome sequence of Naumovozyma castellii.</title>
        <authorList>
            <person name="Gordon J.L."/>
            <person name="Armisen D."/>
            <person name="Proux-Wera E."/>
            <person name="OhEigeartaigh S.S."/>
            <person name="Byrne K.P."/>
            <person name="Wolfe K.H."/>
        </authorList>
    </citation>
    <scope>NUCLEOTIDE SEQUENCE</scope>
    <source>
        <strain>Type strain:CBS 4309</strain>
    </source>
</reference>
<proteinExistence type="predicted"/>
<feature type="compositionally biased region" description="Basic residues" evidence="1">
    <location>
        <begin position="196"/>
        <end position="205"/>
    </location>
</feature>
<keyword evidence="2" id="KW-1133">Transmembrane helix</keyword>
<dbReference type="OMA" id="YIFGISW"/>
<dbReference type="GO" id="GO:0000329">
    <property type="term" value="C:fungal-type vacuole membrane"/>
    <property type="evidence" value="ECO:0007669"/>
    <property type="project" value="EnsemblFungi"/>
</dbReference>
<dbReference type="OrthoDB" id="4033420at2759"/>
<reference evidence="3 4" key="1">
    <citation type="journal article" date="2011" name="Proc. Natl. Acad. Sci. U.S.A.">
        <title>Evolutionary erosion of yeast sex chromosomes by mating-type switching accidents.</title>
        <authorList>
            <person name="Gordon J.L."/>
            <person name="Armisen D."/>
            <person name="Proux-Wera E."/>
            <person name="Oheigeartaigh S.S."/>
            <person name="Byrne K.P."/>
            <person name="Wolfe K.H."/>
        </authorList>
    </citation>
    <scope>NUCLEOTIDE SEQUENCE [LARGE SCALE GENOMIC DNA]</scope>
    <source>
        <strain evidence="4">ATCC 76901 / BCRC 22586 / CBS 4309 / NBRC 1992 / NRRL Y-12630</strain>
    </source>
</reference>
<dbReference type="KEGG" id="ncs:NCAS_0E03610"/>
<dbReference type="eggNOG" id="ENOG502QW37">
    <property type="taxonomic scope" value="Eukaryota"/>
</dbReference>
<evidence type="ECO:0000256" key="2">
    <source>
        <dbReference type="SAM" id="Phobius"/>
    </source>
</evidence>
<dbReference type="GeneID" id="96904060"/>
<feature type="region of interest" description="Disordered" evidence="1">
    <location>
        <begin position="173"/>
        <end position="205"/>
    </location>
</feature>
<feature type="transmembrane region" description="Helical" evidence="2">
    <location>
        <begin position="327"/>
        <end position="358"/>
    </location>
</feature>
<feature type="transmembrane region" description="Helical" evidence="2">
    <location>
        <begin position="505"/>
        <end position="525"/>
    </location>
</feature>
<sequence>MVRITHSASYFMPVFCSSNSQIIILGSITVMLLYTLAYLTGQSIPNSYDGPGMFNPNSQDYFRTILLGLCSPFVYYFIRAFILNVNQRYLVLNLILDYPLNDWFIFCILVTLAYPQIQDSTSNISSINQAYWQIIPKQSYIFGISWSLGEFTLSIVDNLFKFKEVKRDSLSANEMSHNNNNINTSSNNNNNNNNNIHHRPHHLPNRKNITLSKCVDIRKQASNISNNVYSSSHGEEHHQANGYGSINAESSNVAPSSSLSHSTSQNDSILLINDTDNSLKFASGNVEDRLLDTQEQPGVDYGLHSGEPTSGTIQIRYFNEIGTSRTLLIYLFQLSVCILGNTSLLVGECLLMSIYFIYIPGNEDLFSKVINYFGLKPISHFLLIMVLPFTIINFVMNFVIFFWKDLDDWFDTRGTAQEENVHPDDDINNLLNSEPWLPLHNHQEIPQLHNNNYYPGSSNPYDIGFNGVSDYNRVYEMQTPGGKLLRWAKKITQVWQIVCSKDKPVLTFMFIWGLIVYGTGIYTVFYI</sequence>
<dbReference type="EMBL" id="HE576756">
    <property type="protein sequence ID" value="CCC70431.1"/>
    <property type="molecule type" value="Genomic_DNA"/>
</dbReference>
<dbReference type="InParanoid" id="G0VG12"/>
<dbReference type="HOGENOM" id="CLU_036939_0_0_1"/>
<feature type="transmembrane region" description="Helical" evidence="2">
    <location>
        <begin position="61"/>
        <end position="78"/>
    </location>
</feature>
<dbReference type="FunCoup" id="G0VG12">
    <property type="interactions" value="25"/>
</dbReference>
<feature type="region of interest" description="Disordered" evidence="1">
    <location>
        <begin position="227"/>
        <end position="263"/>
    </location>
</feature>
<keyword evidence="2" id="KW-0812">Transmembrane</keyword>
<feature type="compositionally biased region" description="Polar residues" evidence="1">
    <location>
        <begin position="242"/>
        <end position="263"/>
    </location>
</feature>
<keyword evidence="4" id="KW-1185">Reference proteome</keyword>
<dbReference type="AlphaFoldDB" id="G0VG12"/>
<gene>
    <name evidence="3" type="primary">NCAS0E03610</name>
    <name evidence="3" type="ordered locus">NCAS_0E03610</name>
</gene>
<dbReference type="GO" id="GO:1904262">
    <property type="term" value="P:negative regulation of TORC1 signaling"/>
    <property type="evidence" value="ECO:0007669"/>
    <property type="project" value="EnsemblFungi"/>
</dbReference>
<dbReference type="RefSeq" id="XP_003676788.1">
    <property type="nucleotide sequence ID" value="XM_003676740.1"/>
</dbReference>
<feature type="transmembrane region" description="Helical" evidence="2">
    <location>
        <begin position="378"/>
        <end position="403"/>
    </location>
</feature>